<evidence type="ECO:0000259" key="2">
    <source>
        <dbReference type="PROSITE" id="PS50181"/>
    </source>
</evidence>
<dbReference type="Pfam" id="PF00646">
    <property type="entry name" value="F-box"/>
    <property type="match status" value="1"/>
</dbReference>
<protein>
    <recommendedName>
        <fullName evidence="2">F-box domain-containing protein</fullName>
    </recommendedName>
</protein>
<name>A0A7J9AB22_9ROSI</name>
<reference evidence="3 4" key="1">
    <citation type="journal article" date="2019" name="Genome Biol. Evol.">
        <title>Insights into the evolution of the New World diploid cottons (Gossypium, subgenus Houzingenia) based on genome sequencing.</title>
        <authorList>
            <person name="Grover C.E."/>
            <person name="Arick M.A. 2nd"/>
            <person name="Thrash A."/>
            <person name="Conover J.L."/>
            <person name="Sanders W.S."/>
            <person name="Peterson D.G."/>
            <person name="Frelichowski J.E."/>
            <person name="Scheffler J.A."/>
            <person name="Scheffler B.E."/>
            <person name="Wendel J.F."/>
        </authorList>
    </citation>
    <scope>NUCLEOTIDE SEQUENCE [LARGE SCALE GENOMIC DNA]</scope>
    <source>
        <strain evidence="3">4</strain>
        <tissue evidence="3">Leaf</tissue>
    </source>
</reference>
<gene>
    <name evidence="3" type="ORF">Golax_008825</name>
</gene>
<dbReference type="Pfam" id="PF03478">
    <property type="entry name" value="Beta-prop_KIB1-4"/>
    <property type="match status" value="2"/>
</dbReference>
<evidence type="ECO:0000313" key="3">
    <source>
        <dbReference type="EMBL" id="MBA0721266.1"/>
    </source>
</evidence>
<accession>A0A7J9AB22</accession>
<dbReference type="InterPro" id="IPR005174">
    <property type="entry name" value="KIB1-4_b-propeller"/>
</dbReference>
<dbReference type="PANTHER" id="PTHR33110:SF71">
    <property type="entry name" value="F-BOX_KELCH-REPEAT PROTEIN"/>
    <property type="match status" value="1"/>
</dbReference>
<dbReference type="Proteomes" id="UP000593574">
    <property type="component" value="Unassembled WGS sequence"/>
</dbReference>
<sequence>MTAHAPWNQLPIDILSSIFERLDLEDRIRFDLVYKQWRTNLKRTPQLPWLMLPYDPSSQYLSFFDMYEGKVRKLDLPRSAQGGWFFGCSKVWIFLATGTNVDNLRIFLFDSISRAQIPLPPLSTISSFEENFTARRSGWNPAACIISGVEVSSFDASQCIVATTFYDNNKILALCKPQEDRWIIVEGLLPDGYFYGNLSFFDGELYACMLCEDREINNNQAPNSQTHFITLENHRVNLKLISSTPPPTYLFFAAVDDKKIFTWDYHDDNNDDDDSDDDNDEAGGNDDNDYDGGGDNDDDGDNDNNDDGGNNEDDDNNDDNNYVTSLLMYFQVATFQITKIQTTADDTLHMTGLTDLGNQSLFLGAGDCLAVENCDKFDKNCIYFLHDMDYSSGKEYPLVSREAGVYNVKDGSIKHCFPSIKIQNHGSFMYWFSPNIESRIFD</sequence>
<organism evidence="3 4">
    <name type="scientific">Gossypium laxum</name>
    <dbReference type="NCBI Taxonomy" id="34288"/>
    <lineage>
        <taxon>Eukaryota</taxon>
        <taxon>Viridiplantae</taxon>
        <taxon>Streptophyta</taxon>
        <taxon>Embryophyta</taxon>
        <taxon>Tracheophyta</taxon>
        <taxon>Spermatophyta</taxon>
        <taxon>Magnoliopsida</taxon>
        <taxon>eudicotyledons</taxon>
        <taxon>Gunneridae</taxon>
        <taxon>Pentapetalae</taxon>
        <taxon>rosids</taxon>
        <taxon>malvids</taxon>
        <taxon>Malvales</taxon>
        <taxon>Malvaceae</taxon>
        <taxon>Malvoideae</taxon>
        <taxon>Gossypium</taxon>
    </lineage>
</organism>
<feature type="domain" description="F-box" evidence="2">
    <location>
        <begin position="4"/>
        <end position="52"/>
    </location>
</feature>
<dbReference type="PROSITE" id="PS50181">
    <property type="entry name" value="FBOX"/>
    <property type="match status" value="1"/>
</dbReference>
<feature type="compositionally biased region" description="Acidic residues" evidence="1">
    <location>
        <begin position="269"/>
        <end position="318"/>
    </location>
</feature>
<dbReference type="PANTHER" id="PTHR33110">
    <property type="entry name" value="F-BOX/KELCH-REPEAT PROTEIN-RELATED"/>
    <property type="match status" value="1"/>
</dbReference>
<dbReference type="SUPFAM" id="SSF81383">
    <property type="entry name" value="F-box domain"/>
    <property type="match status" value="1"/>
</dbReference>
<comment type="caution">
    <text evidence="3">The sequence shown here is derived from an EMBL/GenBank/DDBJ whole genome shotgun (WGS) entry which is preliminary data.</text>
</comment>
<dbReference type="InterPro" id="IPR001810">
    <property type="entry name" value="F-box_dom"/>
</dbReference>
<dbReference type="AlphaFoldDB" id="A0A7J9AB22"/>
<keyword evidence="4" id="KW-1185">Reference proteome</keyword>
<proteinExistence type="predicted"/>
<evidence type="ECO:0000256" key="1">
    <source>
        <dbReference type="SAM" id="MobiDB-lite"/>
    </source>
</evidence>
<dbReference type="EMBL" id="JABEZV010000009">
    <property type="protein sequence ID" value="MBA0721266.1"/>
    <property type="molecule type" value="Genomic_DNA"/>
</dbReference>
<dbReference type="InterPro" id="IPR036047">
    <property type="entry name" value="F-box-like_dom_sf"/>
</dbReference>
<evidence type="ECO:0000313" key="4">
    <source>
        <dbReference type="Proteomes" id="UP000593574"/>
    </source>
</evidence>
<dbReference type="Gene3D" id="1.20.1280.50">
    <property type="match status" value="1"/>
</dbReference>
<feature type="region of interest" description="Disordered" evidence="1">
    <location>
        <begin position="269"/>
        <end position="320"/>
    </location>
</feature>